<evidence type="ECO:0000256" key="5">
    <source>
        <dbReference type="ARBA" id="ARBA00023136"/>
    </source>
</evidence>
<dbReference type="Pfam" id="PF03706">
    <property type="entry name" value="LPG_synthase_TM"/>
    <property type="match status" value="1"/>
</dbReference>
<dbReference type="EMBL" id="JABKAU010000005">
    <property type="protein sequence ID" value="NVO30396.1"/>
    <property type="molecule type" value="Genomic_DNA"/>
</dbReference>
<organism evidence="8 9">
    <name type="scientific">Hymenobacter lapidiphilus</name>
    <dbReference type="NCBI Taxonomy" id="2608003"/>
    <lineage>
        <taxon>Bacteria</taxon>
        <taxon>Pseudomonadati</taxon>
        <taxon>Bacteroidota</taxon>
        <taxon>Cytophagia</taxon>
        <taxon>Cytophagales</taxon>
        <taxon>Hymenobacteraceae</taxon>
        <taxon>Hymenobacter</taxon>
    </lineage>
</organism>
<comment type="caution">
    <text evidence="8">The sequence shown here is derived from an EMBL/GenBank/DDBJ whole genome shotgun (WGS) entry which is preliminary data.</text>
</comment>
<feature type="transmembrane region" description="Helical" evidence="7">
    <location>
        <begin position="25"/>
        <end position="48"/>
    </location>
</feature>
<evidence type="ECO:0000256" key="6">
    <source>
        <dbReference type="SAM" id="MobiDB-lite"/>
    </source>
</evidence>
<evidence type="ECO:0000256" key="4">
    <source>
        <dbReference type="ARBA" id="ARBA00022989"/>
    </source>
</evidence>
<evidence type="ECO:0000256" key="3">
    <source>
        <dbReference type="ARBA" id="ARBA00022692"/>
    </source>
</evidence>
<evidence type="ECO:0000256" key="2">
    <source>
        <dbReference type="ARBA" id="ARBA00022475"/>
    </source>
</evidence>
<name>A0A7Y7PM77_9BACT</name>
<sequence length="369" mass="39519">MLPPQSYAQSPEPRVPARPAPAQRWGGWVVVAKLGITLLTLGFLWHSLVDNEATAAAWRGLLARSLGGQGRGPVLLALLLVPLNWGLESWKWWRLARHLEPVSFRRSFRAVLVGLTLGFVTPNRMGDYAGRIMELKSRRLDALGAVFLGRYCQLVATVMAGTLGLLYFALRFYLNGYPAAQIGLVVLTLVINLAVLLPLYHSELLVAAVQAVKPLRRFSQYLAVMPTYPARLLTDVLLISGLRYLVFGAQFGLLLLAYGVNTAVGPAAAAVAGTFLLKSLVPSLNALADVGVRELSATHLFGLLGQSALPVLSASLSLWVLNIAVPSAVGLIFVLRLKVLRKRQAGPATAGAPVSAAAPATAEVIQPTT</sequence>
<reference evidence="8 9" key="1">
    <citation type="submission" date="2020-05" db="EMBL/GenBank/DDBJ databases">
        <title>Hymenobacter terrestris sp. nov. and Hymenobacter lapidiphilus sp. nov., isolated from regoliths in Antarctica.</title>
        <authorList>
            <person name="Sedlacek I."/>
            <person name="Pantucek R."/>
            <person name="Zeman M."/>
            <person name="Holochova P."/>
            <person name="Kralova S."/>
            <person name="Stankova E."/>
            <person name="Sedo O."/>
            <person name="Micenkova L."/>
            <person name="Svec P."/>
            <person name="Gupta V."/>
            <person name="Sood U."/>
            <person name="Korpole U.S."/>
            <person name="Lal R."/>
        </authorList>
    </citation>
    <scope>NUCLEOTIDE SEQUENCE [LARGE SCALE GENOMIC DNA]</scope>
    <source>
        <strain evidence="8 9">P5342</strain>
    </source>
</reference>
<evidence type="ECO:0000313" key="9">
    <source>
        <dbReference type="Proteomes" id="UP000565521"/>
    </source>
</evidence>
<keyword evidence="4 7" id="KW-1133">Transmembrane helix</keyword>
<gene>
    <name evidence="8" type="ORF">HW554_04180</name>
</gene>
<keyword evidence="5 7" id="KW-0472">Membrane</keyword>
<keyword evidence="2" id="KW-1003">Cell membrane</keyword>
<dbReference type="AlphaFoldDB" id="A0A7Y7PM77"/>
<keyword evidence="9" id="KW-1185">Reference proteome</keyword>
<dbReference type="PANTHER" id="PTHR40277">
    <property type="entry name" value="BLL5419 PROTEIN"/>
    <property type="match status" value="1"/>
</dbReference>
<evidence type="ECO:0000256" key="7">
    <source>
        <dbReference type="SAM" id="Phobius"/>
    </source>
</evidence>
<feature type="transmembrane region" description="Helical" evidence="7">
    <location>
        <begin position="145"/>
        <end position="170"/>
    </location>
</feature>
<feature type="region of interest" description="Disordered" evidence="6">
    <location>
        <begin position="1"/>
        <end position="20"/>
    </location>
</feature>
<protein>
    <submittedName>
        <fullName evidence="8">Flippase-like domain-containing protein</fullName>
    </submittedName>
</protein>
<comment type="subcellular location">
    <subcellularLocation>
        <location evidence="1">Cell membrane</location>
        <topology evidence="1">Multi-pass membrane protein</topology>
    </subcellularLocation>
</comment>
<evidence type="ECO:0000256" key="1">
    <source>
        <dbReference type="ARBA" id="ARBA00004651"/>
    </source>
</evidence>
<dbReference type="InterPro" id="IPR022791">
    <property type="entry name" value="L-PG_synthase/AglD"/>
</dbReference>
<feature type="transmembrane region" description="Helical" evidence="7">
    <location>
        <begin position="182"/>
        <end position="201"/>
    </location>
</feature>
<keyword evidence="3 7" id="KW-0812">Transmembrane</keyword>
<evidence type="ECO:0000313" key="8">
    <source>
        <dbReference type="EMBL" id="NVO30396.1"/>
    </source>
</evidence>
<feature type="transmembrane region" description="Helical" evidence="7">
    <location>
        <begin position="253"/>
        <end position="277"/>
    </location>
</feature>
<feature type="transmembrane region" description="Helical" evidence="7">
    <location>
        <begin position="316"/>
        <end position="335"/>
    </location>
</feature>
<dbReference type="Proteomes" id="UP000565521">
    <property type="component" value="Unassembled WGS sequence"/>
</dbReference>
<dbReference type="RefSeq" id="WP_176907091.1">
    <property type="nucleotide sequence ID" value="NZ_JABKAU010000005.1"/>
</dbReference>
<dbReference type="PANTHER" id="PTHR40277:SF1">
    <property type="entry name" value="BLL5419 PROTEIN"/>
    <property type="match status" value="1"/>
</dbReference>
<proteinExistence type="predicted"/>
<accession>A0A7Y7PM77</accession>
<dbReference type="GO" id="GO:0005886">
    <property type="term" value="C:plasma membrane"/>
    <property type="evidence" value="ECO:0007669"/>
    <property type="project" value="UniProtKB-SubCell"/>
</dbReference>